<organism evidence="2 3">
    <name type="scientific">Pleurodeles waltl</name>
    <name type="common">Iberian ribbed newt</name>
    <dbReference type="NCBI Taxonomy" id="8319"/>
    <lineage>
        <taxon>Eukaryota</taxon>
        <taxon>Metazoa</taxon>
        <taxon>Chordata</taxon>
        <taxon>Craniata</taxon>
        <taxon>Vertebrata</taxon>
        <taxon>Euteleostomi</taxon>
        <taxon>Amphibia</taxon>
        <taxon>Batrachia</taxon>
        <taxon>Caudata</taxon>
        <taxon>Salamandroidea</taxon>
        <taxon>Salamandridae</taxon>
        <taxon>Pleurodelinae</taxon>
        <taxon>Pleurodeles</taxon>
    </lineage>
</organism>
<proteinExistence type="predicted"/>
<evidence type="ECO:0000256" key="1">
    <source>
        <dbReference type="SAM" id="MobiDB-lite"/>
    </source>
</evidence>
<name>A0AAV7QGH3_PLEWA</name>
<feature type="region of interest" description="Disordered" evidence="1">
    <location>
        <begin position="23"/>
        <end position="54"/>
    </location>
</feature>
<evidence type="ECO:0000313" key="2">
    <source>
        <dbReference type="EMBL" id="KAJ1137613.1"/>
    </source>
</evidence>
<keyword evidence="3" id="KW-1185">Reference proteome</keyword>
<reference evidence="2" key="1">
    <citation type="journal article" date="2022" name="bioRxiv">
        <title>Sequencing and chromosome-scale assembly of the giantPleurodeles waltlgenome.</title>
        <authorList>
            <person name="Brown T."/>
            <person name="Elewa A."/>
            <person name="Iarovenko S."/>
            <person name="Subramanian E."/>
            <person name="Araus A.J."/>
            <person name="Petzold A."/>
            <person name="Susuki M."/>
            <person name="Suzuki K.-i.T."/>
            <person name="Hayashi T."/>
            <person name="Toyoda A."/>
            <person name="Oliveira C."/>
            <person name="Osipova E."/>
            <person name="Leigh N.D."/>
            <person name="Simon A."/>
            <person name="Yun M.H."/>
        </authorList>
    </citation>
    <scope>NUCLEOTIDE SEQUENCE</scope>
    <source>
        <strain evidence="2">20211129_DDA</strain>
        <tissue evidence="2">Liver</tissue>
    </source>
</reference>
<comment type="caution">
    <text evidence="2">The sequence shown here is derived from an EMBL/GenBank/DDBJ whole genome shotgun (WGS) entry which is preliminary data.</text>
</comment>
<gene>
    <name evidence="2" type="ORF">NDU88_004011</name>
</gene>
<feature type="region of interest" description="Disordered" evidence="1">
    <location>
        <begin position="116"/>
        <end position="137"/>
    </location>
</feature>
<dbReference type="AlphaFoldDB" id="A0AAV7QGH3"/>
<dbReference type="Proteomes" id="UP001066276">
    <property type="component" value="Chromosome 6"/>
</dbReference>
<protein>
    <submittedName>
        <fullName evidence="2">Uncharacterized protein</fullName>
    </submittedName>
</protein>
<sequence length="137" mass="14159">MVLKTASTARSCTVSAPAGRVGRTDGVNPCPQRRRATSIRKSAGKTSSVDVRPRGFSGTATIAAAHFFNLARRAQGDEAAAEETAVIQEPSDAMVPTICSIDLATTVSTLGDGRLDLPHTGGAQDGGQLTNSEGIYQ</sequence>
<accession>A0AAV7QGH3</accession>
<feature type="compositionally biased region" description="Polar residues" evidence="1">
    <location>
        <begin position="127"/>
        <end position="137"/>
    </location>
</feature>
<evidence type="ECO:0000313" key="3">
    <source>
        <dbReference type="Proteomes" id="UP001066276"/>
    </source>
</evidence>
<dbReference type="EMBL" id="JANPWB010000010">
    <property type="protein sequence ID" value="KAJ1137613.1"/>
    <property type="molecule type" value="Genomic_DNA"/>
</dbReference>